<dbReference type="Proteomes" id="UP000077245">
    <property type="component" value="Unassembled WGS sequence"/>
</dbReference>
<dbReference type="PANTHER" id="PTHR40730:SF4">
    <property type="entry name" value="TRANSCRIPTIONAL REGULATOR"/>
    <property type="match status" value="1"/>
</dbReference>
<dbReference type="PANTHER" id="PTHR40730">
    <property type="entry name" value="TRANSCRIPTIONAL REGULATOR PROTEIN-LIKE PROTEIN"/>
    <property type="match status" value="1"/>
</dbReference>
<dbReference type="GO" id="GO:0003677">
    <property type="term" value="F:DNA binding"/>
    <property type="evidence" value="ECO:0007669"/>
    <property type="project" value="InterPro"/>
</dbReference>
<accession>A0A166ECX3</accession>
<protein>
    <recommendedName>
        <fullName evidence="3">Transcriptional regulator</fullName>
    </recommendedName>
</protein>
<sequence length="136" mass="15653">MKQPCEIVVWYVIPSCRAILAKELFKLGMKQKEISNILDITQPAVSQYLSDKRGGREVKFTDEINKMLEELAYKLKEGLAGQMDIIAEICEICRKTRTEDILCMLHKSNSDIPENCQQCLSRKEESFCPHSYSFSI</sequence>
<dbReference type="STRING" id="49547.MBCUR_00520"/>
<dbReference type="SUPFAM" id="SSF47413">
    <property type="entry name" value="lambda repressor-like DNA-binding domains"/>
    <property type="match status" value="1"/>
</dbReference>
<dbReference type="AlphaFoldDB" id="A0A166ECX3"/>
<evidence type="ECO:0000313" key="1">
    <source>
        <dbReference type="EMBL" id="KZX16518.1"/>
    </source>
</evidence>
<reference evidence="1 2" key="1">
    <citation type="submission" date="2016-04" db="EMBL/GenBank/DDBJ databases">
        <title>Genome sequence of Methanobrevibacter curvatus DSM 11111.</title>
        <authorList>
            <person name="Poehlein A."/>
            <person name="Seedorf H."/>
            <person name="Daniel R."/>
        </authorList>
    </citation>
    <scope>NUCLEOTIDE SEQUENCE [LARGE SCALE GENOMIC DNA]</scope>
    <source>
        <strain evidence="1 2">DSM 11111</strain>
    </source>
</reference>
<comment type="caution">
    <text evidence="1">The sequence shown here is derived from an EMBL/GenBank/DDBJ whole genome shotgun (WGS) entry which is preliminary data.</text>
</comment>
<dbReference type="EMBL" id="LWMV01000009">
    <property type="protein sequence ID" value="KZX16518.1"/>
    <property type="molecule type" value="Genomic_DNA"/>
</dbReference>
<evidence type="ECO:0000313" key="2">
    <source>
        <dbReference type="Proteomes" id="UP000077245"/>
    </source>
</evidence>
<proteinExistence type="predicted"/>
<evidence type="ECO:0008006" key="3">
    <source>
        <dbReference type="Google" id="ProtNLM"/>
    </source>
</evidence>
<keyword evidence="2" id="KW-1185">Reference proteome</keyword>
<gene>
    <name evidence="1" type="ORF">MBCUR_00520</name>
</gene>
<dbReference type="InterPro" id="IPR010982">
    <property type="entry name" value="Lambda_DNA-bd_dom_sf"/>
</dbReference>
<dbReference type="OrthoDB" id="42697at2157"/>
<organism evidence="1 2">
    <name type="scientific">Methanobrevibacter curvatus</name>
    <dbReference type="NCBI Taxonomy" id="49547"/>
    <lineage>
        <taxon>Archaea</taxon>
        <taxon>Methanobacteriati</taxon>
        <taxon>Methanobacteriota</taxon>
        <taxon>Methanomada group</taxon>
        <taxon>Methanobacteria</taxon>
        <taxon>Methanobacteriales</taxon>
        <taxon>Methanobacteriaceae</taxon>
        <taxon>Methanobrevibacter</taxon>
    </lineage>
</organism>
<name>A0A166ECX3_9EURY</name>
<dbReference type="RefSeq" id="WP_067088740.1">
    <property type="nucleotide sequence ID" value="NZ_LWMV01000009.1"/>
</dbReference>
<dbReference type="PATRIC" id="fig|49547.3.peg.55"/>